<dbReference type="EMBL" id="JALLAZ020001677">
    <property type="protein sequence ID" value="KAL3768464.1"/>
    <property type="molecule type" value="Genomic_DNA"/>
</dbReference>
<evidence type="ECO:0000313" key="3">
    <source>
        <dbReference type="Proteomes" id="UP001530315"/>
    </source>
</evidence>
<protein>
    <submittedName>
        <fullName evidence="2">Uncharacterized protein</fullName>
    </submittedName>
</protein>
<reference evidence="2 3" key="1">
    <citation type="submission" date="2024-10" db="EMBL/GenBank/DDBJ databases">
        <title>Updated reference genomes for cyclostephanoid diatoms.</title>
        <authorList>
            <person name="Roberts W.R."/>
            <person name="Alverson A.J."/>
        </authorList>
    </citation>
    <scope>NUCLEOTIDE SEQUENCE [LARGE SCALE GENOMIC DNA]</scope>
    <source>
        <strain evidence="2 3">AJA276-08</strain>
    </source>
</reference>
<feature type="region of interest" description="Disordered" evidence="1">
    <location>
        <begin position="35"/>
        <end position="70"/>
    </location>
</feature>
<evidence type="ECO:0000256" key="1">
    <source>
        <dbReference type="SAM" id="MobiDB-lite"/>
    </source>
</evidence>
<gene>
    <name evidence="2" type="ORF">ACHAW5_000361</name>
</gene>
<sequence length="185" mass="18943">MDRRNLLVVASVLVAGNNASVAFAPVAPSSSFLLPPPAANDDDGGRTFASSSRMSMTPPSSSGGGGTRRNFLKDAAGRSTIFAGFAAASGAGSGAVVANALDYDAFERGEIATDTARCDPKRDPKCLPKLSSDEALCQYGGGGNARGEACMRVRAAGGKLPPTVKKEKSLGGAYAMWRGGKRHMT</sequence>
<accession>A0ABD3MYM6</accession>
<proteinExistence type="predicted"/>
<evidence type="ECO:0000313" key="2">
    <source>
        <dbReference type="EMBL" id="KAL3768464.1"/>
    </source>
</evidence>
<dbReference type="Proteomes" id="UP001530315">
    <property type="component" value="Unassembled WGS sequence"/>
</dbReference>
<organism evidence="2 3">
    <name type="scientific">Stephanodiscus triporus</name>
    <dbReference type="NCBI Taxonomy" id="2934178"/>
    <lineage>
        <taxon>Eukaryota</taxon>
        <taxon>Sar</taxon>
        <taxon>Stramenopiles</taxon>
        <taxon>Ochrophyta</taxon>
        <taxon>Bacillariophyta</taxon>
        <taxon>Coscinodiscophyceae</taxon>
        <taxon>Thalassiosirophycidae</taxon>
        <taxon>Stephanodiscales</taxon>
        <taxon>Stephanodiscaceae</taxon>
        <taxon>Stephanodiscus</taxon>
    </lineage>
</organism>
<name>A0ABD3MYM6_9STRA</name>
<feature type="compositionally biased region" description="Low complexity" evidence="1">
    <location>
        <begin position="50"/>
        <end position="61"/>
    </location>
</feature>
<comment type="caution">
    <text evidence="2">The sequence shown here is derived from an EMBL/GenBank/DDBJ whole genome shotgun (WGS) entry which is preliminary data.</text>
</comment>
<dbReference type="AlphaFoldDB" id="A0ABD3MYM6"/>
<keyword evidence="3" id="KW-1185">Reference proteome</keyword>